<dbReference type="PROSITE" id="PS50102">
    <property type="entry name" value="RRM"/>
    <property type="match status" value="1"/>
</dbReference>
<sequence>MRLYVGGLPYQTTEDDLNELFAPKGQVKSVSVIIDRDTGRSKGFGFVEMDNDEDARRAIDELNGTSLGNRTITVNEARERPAGGNRGGYQSRDRRGGGGGGYRDNNYRGGSRY</sequence>
<dbReference type="InterPro" id="IPR048289">
    <property type="entry name" value="RRM2_NsCP33-like"/>
</dbReference>
<feature type="compositionally biased region" description="Low complexity" evidence="2">
    <location>
        <begin position="103"/>
        <end position="113"/>
    </location>
</feature>
<name>A0A4V0YZI7_KTERU</name>
<evidence type="ECO:0000313" key="5">
    <source>
        <dbReference type="Proteomes" id="UP000290365"/>
    </source>
</evidence>
<dbReference type="RefSeq" id="WP_129890927.1">
    <property type="nucleotide sequence ID" value="NZ_CP035758.1"/>
</dbReference>
<dbReference type="Pfam" id="PF00076">
    <property type="entry name" value="RRM_1"/>
    <property type="match status" value="1"/>
</dbReference>
<dbReference type="CDD" id="cd21608">
    <property type="entry name" value="RRM2_NsCP33_like"/>
    <property type="match status" value="1"/>
</dbReference>
<proteinExistence type="predicted"/>
<dbReference type="OrthoDB" id="9798855at2"/>
<dbReference type="AlphaFoldDB" id="A0A4V0YZI7"/>
<accession>A0A4V0YZI7</accession>
<dbReference type="SMART" id="SM00360">
    <property type="entry name" value="RRM"/>
    <property type="match status" value="1"/>
</dbReference>
<dbReference type="Proteomes" id="UP000290365">
    <property type="component" value="Chromosome"/>
</dbReference>
<dbReference type="PANTHER" id="PTHR48027">
    <property type="entry name" value="HETEROGENEOUS NUCLEAR RIBONUCLEOPROTEIN 87F-RELATED"/>
    <property type="match status" value="1"/>
</dbReference>
<dbReference type="InterPro" id="IPR052462">
    <property type="entry name" value="SLIRP/GR-RBP-like"/>
</dbReference>
<protein>
    <submittedName>
        <fullName evidence="4">RNA-binding protein</fullName>
    </submittedName>
</protein>
<dbReference type="EMBL" id="CP035758">
    <property type="protein sequence ID" value="QBD79861.1"/>
    <property type="molecule type" value="Genomic_DNA"/>
</dbReference>
<keyword evidence="1" id="KW-0694">RNA-binding</keyword>
<evidence type="ECO:0000256" key="2">
    <source>
        <dbReference type="SAM" id="MobiDB-lite"/>
    </source>
</evidence>
<dbReference type="InterPro" id="IPR000504">
    <property type="entry name" value="RRM_dom"/>
</dbReference>
<feature type="domain" description="RRM" evidence="3">
    <location>
        <begin position="1"/>
        <end position="79"/>
    </location>
</feature>
<dbReference type="InterPro" id="IPR012677">
    <property type="entry name" value="Nucleotide-bd_a/b_plait_sf"/>
</dbReference>
<dbReference type="SUPFAM" id="SSF54928">
    <property type="entry name" value="RNA-binding domain, RBD"/>
    <property type="match status" value="1"/>
</dbReference>
<organism evidence="4 5">
    <name type="scientific">Ktedonosporobacter rubrisoli</name>
    <dbReference type="NCBI Taxonomy" id="2509675"/>
    <lineage>
        <taxon>Bacteria</taxon>
        <taxon>Bacillati</taxon>
        <taxon>Chloroflexota</taxon>
        <taxon>Ktedonobacteria</taxon>
        <taxon>Ktedonobacterales</taxon>
        <taxon>Ktedonosporobacteraceae</taxon>
        <taxon>Ktedonosporobacter</taxon>
    </lineage>
</organism>
<dbReference type="InterPro" id="IPR035979">
    <property type="entry name" value="RBD_domain_sf"/>
</dbReference>
<keyword evidence="5" id="KW-1185">Reference proteome</keyword>
<feature type="region of interest" description="Disordered" evidence="2">
    <location>
        <begin position="70"/>
        <end position="113"/>
    </location>
</feature>
<gene>
    <name evidence="4" type="ORF">EPA93_29330</name>
</gene>
<evidence type="ECO:0000256" key="1">
    <source>
        <dbReference type="ARBA" id="ARBA00022884"/>
    </source>
</evidence>
<dbReference type="KEGG" id="kbs:EPA93_29330"/>
<evidence type="ECO:0000259" key="3">
    <source>
        <dbReference type="PROSITE" id="PS50102"/>
    </source>
</evidence>
<evidence type="ECO:0000313" key="4">
    <source>
        <dbReference type="EMBL" id="QBD79861.1"/>
    </source>
</evidence>
<dbReference type="GO" id="GO:0003723">
    <property type="term" value="F:RNA binding"/>
    <property type="evidence" value="ECO:0007669"/>
    <property type="project" value="UniProtKB-KW"/>
</dbReference>
<reference evidence="4 5" key="1">
    <citation type="submission" date="2019-01" db="EMBL/GenBank/DDBJ databases">
        <title>Ktedonosporobacter rubrisoli SCAWS-G2.</title>
        <authorList>
            <person name="Huang Y."/>
            <person name="Yan B."/>
        </authorList>
    </citation>
    <scope>NUCLEOTIDE SEQUENCE [LARGE SCALE GENOMIC DNA]</scope>
    <source>
        <strain evidence="4 5">SCAWS-G2</strain>
    </source>
</reference>
<dbReference type="Gene3D" id="3.30.70.330">
    <property type="match status" value="1"/>
</dbReference>